<dbReference type="EMBL" id="PDNZ01000004">
    <property type="protein sequence ID" value="PWW82153.1"/>
    <property type="molecule type" value="Genomic_DNA"/>
</dbReference>
<dbReference type="RefSeq" id="WP_110023286.1">
    <property type="nucleotide sequence ID" value="NZ_PDNZ01000004.1"/>
</dbReference>
<dbReference type="Proteomes" id="UP000246278">
    <property type="component" value="Unassembled WGS sequence"/>
</dbReference>
<dbReference type="AlphaFoldDB" id="A0A317T668"/>
<protein>
    <recommendedName>
        <fullName evidence="4">Transporter</fullName>
    </recommendedName>
</protein>
<feature type="transmembrane region" description="Helical" evidence="1">
    <location>
        <begin position="21"/>
        <end position="40"/>
    </location>
</feature>
<evidence type="ECO:0000256" key="1">
    <source>
        <dbReference type="SAM" id="Phobius"/>
    </source>
</evidence>
<comment type="caution">
    <text evidence="2">The sequence shown here is derived from an EMBL/GenBank/DDBJ whole genome shotgun (WGS) entry which is preliminary data.</text>
</comment>
<keyword evidence="1" id="KW-1133">Transmembrane helix</keyword>
<keyword evidence="1" id="KW-0812">Transmembrane</keyword>
<accession>A0A317T668</accession>
<evidence type="ECO:0000313" key="2">
    <source>
        <dbReference type="EMBL" id="PWW82153.1"/>
    </source>
</evidence>
<proteinExistence type="predicted"/>
<reference evidence="3" key="1">
    <citation type="submission" date="2017-10" db="EMBL/GenBank/DDBJ databases">
        <authorList>
            <person name="Gaisin V.A."/>
            <person name="Rysina M.S."/>
            <person name="Grouzdev D.S."/>
        </authorList>
    </citation>
    <scope>NUCLEOTIDE SEQUENCE [LARGE SCALE GENOMIC DNA]</scope>
    <source>
        <strain evidence="3">V1</strain>
    </source>
</reference>
<dbReference type="OrthoDB" id="9809066at2"/>
<name>A0A317T668_9CHLB</name>
<evidence type="ECO:0000313" key="3">
    <source>
        <dbReference type="Proteomes" id="UP000246278"/>
    </source>
</evidence>
<keyword evidence="3" id="KW-1185">Reference proteome</keyword>
<evidence type="ECO:0008006" key="4">
    <source>
        <dbReference type="Google" id="ProtNLM"/>
    </source>
</evidence>
<gene>
    <name evidence="2" type="ORF">CR164_07410</name>
</gene>
<keyword evidence="1" id="KW-0472">Membrane</keyword>
<organism evidence="2 3">
    <name type="scientific">Prosthecochloris marina</name>
    <dbReference type="NCBI Taxonomy" id="2017681"/>
    <lineage>
        <taxon>Bacteria</taxon>
        <taxon>Pseudomonadati</taxon>
        <taxon>Chlorobiota</taxon>
        <taxon>Chlorobiia</taxon>
        <taxon>Chlorobiales</taxon>
        <taxon>Chlorobiaceae</taxon>
        <taxon>Prosthecochloris</taxon>
    </lineage>
</organism>
<sequence length="280" mass="30321">MDDKGGIMDCKQGSRRFIVALRALAYVIGFLPLFCLPAAADEPQALEQAANDPTASLLSVSLSNLYSGDYHNLDNGRGNTVQLRMSLPFKTGKLKHITRVTFPLITDSPSGKTGVGDMVVFDLVTFDQSWGRWGAGIVGSIPIAGDERLGSGKLGAGPAMGFVARNPGFLWGVFNQNVFSFAGDGDGDGDREDVRVSILQPIVNISLPNKWSLGFSEMNFTYDWEKGDWSNLPLGIKVSKLVKLDQLPVTLSAGGEYNFQDNYSGSEWTVNGTVKFLLPM</sequence>